<evidence type="ECO:0000313" key="2">
    <source>
        <dbReference type="Proteomes" id="UP000447434"/>
    </source>
</evidence>
<dbReference type="EMBL" id="WOCE01000013">
    <property type="protein sequence ID" value="KAE9600774.1"/>
    <property type="molecule type" value="Genomic_DNA"/>
</dbReference>
<gene>
    <name evidence="1" type="ORF">Lalb_Chr13g0290501</name>
</gene>
<reference evidence="2" key="1">
    <citation type="journal article" date="2020" name="Nat. Commun.">
        <title>Genome sequence of the cluster root forming white lupin.</title>
        <authorList>
            <person name="Hufnagel B."/>
            <person name="Marques A."/>
            <person name="Soriano A."/>
            <person name="Marques L."/>
            <person name="Divol F."/>
            <person name="Doumas P."/>
            <person name="Sallet E."/>
            <person name="Mancinotti D."/>
            <person name="Carrere S."/>
            <person name="Marande W."/>
            <person name="Arribat S."/>
            <person name="Keller J."/>
            <person name="Huneau C."/>
            <person name="Blein T."/>
            <person name="Aime D."/>
            <person name="Laguerre M."/>
            <person name="Taylor J."/>
            <person name="Schubert V."/>
            <person name="Nelson M."/>
            <person name="Geu-Flores F."/>
            <person name="Crespi M."/>
            <person name="Gallardo-Guerrero K."/>
            <person name="Delaux P.-M."/>
            <person name="Salse J."/>
            <person name="Berges H."/>
            <person name="Guyot R."/>
            <person name="Gouzy J."/>
            <person name="Peret B."/>
        </authorList>
    </citation>
    <scope>NUCLEOTIDE SEQUENCE [LARGE SCALE GENOMIC DNA]</scope>
    <source>
        <strain evidence="2">cv. Amiga</strain>
    </source>
</reference>
<proteinExistence type="predicted"/>
<comment type="caution">
    <text evidence="1">The sequence shown here is derived from an EMBL/GenBank/DDBJ whole genome shotgun (WGS) entry which is preliminary data.</text>
</comment>
<protein>
    <submittedName>
        <fullName evidence="1">Uncharacterized protein</fullName>
    </submittedName>
</protein>
<keyword evidence="2" id="KW-1185">Reference proteome</keyword>
<name>A0A6A4PHA5_LUPAL</name>
<evidence type="ECO:0000313" key="1">
    <source>
        <dbReference type="EMBL" id="KAE9600774.1"/>
    </source>
</evidence>
<sequence length="84" mass="9961">MVLMDPLRLSDYDLFMVEIIKRQWNVLALPPTYYIEGIMREFYMNAYPPALGHNWCQYVLDTAYFGALRKGLHQCLLEQPLHSH</sequence>
<accession>A0A6A4PHA5</accession>
<dbReference type="Proteomes" id="UP000447434">
    <property type="component" value="Chromosome 13"/>
</dbReference>
<organism evidence="1 2">
    <name type="scientific">Lupinus albus</name>
    <name type="common">White lupine</name>
    <name type="synonym">Lupinus termis</name>
    <dbReference type="NCBI Taxonomy" id="3870"/>
    <lineage>
        <taxon>Eukaryota</taxon>
        <taxon>Viridiplantae</taxon>
        <taxon>Streptophyta</taxon>
        <taxon>Embryophyta</taxon>
        <taxon>Tracheophyta</taxon>
        <taxon>Spermatophyta</taxon>
        <taxon>Magnoliopsida</taxon>
        <taxon>eudicotyledons</taxon>
        <taxon>Gunneridae</taxon>
        <taxon>Pentapetalae</taxon>
        <taxon>rosids</taxon>
        <taxon>fabids</taxon>
        <taxon>Fabales</taxon>
        <taxon>Fabaceae</taxon>
        <taxon>Papilionoideae</taxon>
        <taxon>50 kb inversion clade</taxon>
        <taxon>genistoids sensu lato</taxon>
        <taxon>core genistoids</taxon>
        <taxon>Genisteae</taxon>
        <taxon>Lupinus</taxon>
    </lineage>
</organism>
<dbReference type="AlphaFoldDB" id="A0A6A4PHA5"/>